<dbReference type="Pfam" id="PF12850">
    <property type="entry name" value="Metallophos_2"/>
    <property type="match status" value="1"/>
</dbReference>
<evidence type="ECO:0000256" key="5">
    <source>
        <dbReference type="RuleBase" id="RU362040"/>
    </source>
</evidence>
<evidence type="ECO:0000259" key="7">
    <source>
        <dbReference type="Pfam" id="PF12850"/>
    </source>
</evidence>
<keyword evidence="3" id="KW-0813">Transport</keyword>
<feature type="region of interest" description="Disordered" evidence="6">
    <location>
        <begin position="141"/>
        <end position="197"/>
    </location>
</feature>
<gene>
    <name evidence="8" type="primary">vps29</name>
    <name evidence="8" type="ORF">GLX27_003996</name>
</gene>
<dbReference type="EMBL" id="CP046237">
    <property type="protein sequence ID" value="WFD49316.1"/>
    <property type="molecule type" value="Genomic_DNA"/>
</dbReference>
<feature type="domain" description="Calcineurin-like phosphoesterase" evidence="7">
    <location>
        <begin position="1"/>
        <end position="142"/>
    </location>
</feature>
<feature type="compositionally biased region" description="Low complexity" evidence="6">
    <location>
        <begin position="164"/>
        <end position="173"/>
    </location>
</feature>
<dbReference type="InterPro" id="IPR024654">
    <property type="entry name" value="Calcineurin-like_PHP_lpxH"/>
</dbReference>
<evidence type="ECO:0000313" key="9">
    <source>
        <dbReference type="Proteomes" id="UP000818624"/>
    </source>
</evidence>
<dbReference type="PANTHER" id="PTHR11124">
    <property type="entry name" value="VACUOLAR SORTING PROTEIN VPS29"/>
    <property type="match status" value="1"/>
</dbReference>
<dbReference type="Gene3D" id="3.60.21.10">
    <property type="match status" value="2"/>
</dbReference>
<proteinExistence type="inferred from homology"/>
<evidence type="ECO:0000256" key="1">
    <source>
        <dbReference type="ARBA" id="ARBA00005945"/>
    </source>
</evidence>
<evidence type="ECO:0000256" key="2">
    <source>
        <dbReference type="ARBA" id="ARBA00017767"/>
    </source>
</evidence>
<dbReference type="SUPFAM" id="SSF56300">
    <property type="entry name" value="Metallo-dependent phosphatases"/>
    <property type="match status" value="1"/>
</dbReference>
<name>A0ABY8EUY0_MALFU</name>
<keyword evidence="9" id="KW-1185">Reference proteome</keyword>
<dbReference type="InterPro" id="IPR028661">
    <property type="entry name" value="Vps29"/>
</dbReference>
<protein>
    <recommendedName>
        <fullName evidence="2 5">Vacuolar protein sorting-associated protein 29</fullName>
    </recommendedName>
</protein>
<sequence length="240" mass="25849">MLVLVIGDLLLPYRALDLPAKFRKLLVPGKIQQVVCTGNVCDKQTHDYLRSLANEIHMVKGDYDENRRLPSQLVLQYPPLRIGVVHGHQVIPAGDKAALASLARSMDVDVLLSGYTHQFEAYAYDGRFFINPGSATGAWTTEVPLPGVPAQPATPARGKDTPDADAAAPASAPGDQVPPPTDETLEDGGEDMGTTPSFALLDIQGPVVVIYIYQLINNEVKVEKLEYRKPVEAEPAAAAA</sequence>
<evidence type="ECO:0000313" key="8">
    <source>
        <dbReference type="EMBL" id="WFD49316.1"/>
    </source>
</evidence>
<evidence type="ECO:0000256" key="4">
    <source>
        <dbReference type="ARBA" id="ARBA00022927"/>
    </source>
</evidence>
<evidence type="ECO:0000256" key="6">
    <source>
        <dbReference type="SAM" id="MobiDB-lite"/>
    </source>
</evidence>
<reference evidence="8 9" key="1">
    <citation type="journal article" date="2020" name="Elife">
        <title>Loss of centromere function drives karyotype evolution in closely related Malassezia species.</title>
        <authorList>
            <person name="Sankaranarayanan S.R."/>
            <person name="Ianiri G."/>
            <person name="Coelho M.A."/>
            <person name="Reza M.H."/>
            <person name="Thimmappa B.C."/>
            <person name="Ganguly P."/>
            <person name="Vadnala R.N."/>
            <person name="Sun S."/>
            <person name="Siddharthan R."/>
            <person name="Tellgren-Roth C."/>
            <person name="Dawson T.L."/>
            <person name="Heitman J."/>
            <person name="Sanyal K."/>
        </authorList>
    </citation>
    <scope>NUCLEOTIDE SEQUENCE [LARGE SCALE GENOMIC DNA]</scope>
    <source>
        <strain evidence="8">CBS14141</strain>
    </source>
</reference>
<dbReference type="Proteomes" id="UP000818624">
    <property type="component" value="Chromosome 4"/>
</dbReference>
<evidence type="ECO:0000256" key="3">
    <source>
        <dbReference type="ARBA" id="ARBA00022448"/>
    </source>
</evidence>
<dbReference type="CDD" id="cd07394">
    <property type="entry name" value="MPP_Vps29"/>
    <property type="match status" value="1"/>
</dbReference>
<dbReference type="InterPro" id="IPR000979">
    <property type="entry name" value="Phosphodiesterase_MJ0936/Vps29"/>
</dbReference>
<accession>A0ABY8EUY0</accession>
<comment type="similarity">
    <text evidence="1 5">Belongs to the VPS29 family.</text>
</comment>
<keyword evidence="4" id="KW-0653">Protein transport</keyword>
<dbReference type="InterPro" id="IPR029052">
    <property type="entry name" value="Metallo-depent_PP-like"/>
</dbReference>
<dbReference type="NCBIfam" id="TIGR00040">
    <property type="entry name" value="yfcE"/>
    <property type="match status" value="1"/>
</dbReference>
<organism evidence="8 9">
    <name type="scientific">Malassezia furfur</name>
    <name type="common">Pityriasis versicolor infection agent</name>
    <name type="synonym">Pityrosporum furfur</name>
    <dbReference type="NCBI Taxonomy" id="55194"/>
    <lineage>
        <taxon>Eukaryota</taxon>
        <taxon>Fungi</taxon>
        <taxon>Dikarya</taxon>
        <taxon>Basidiomycota</taxon>
        <taxon>Ustilaginomycotina</taxon>
        <taxon>Malasseziomycetes</taxon>
        <taxon>Malasseziales</taxon>
        <taxon>Malasseziaceae</taxon>
        <taxon>Malassezia</taxon>
    </lineage>
</organism>